<dbReference type="STRING" id="1414654.BFR47_06920"/>
<dbReference type="GO" id="GO:0009086">
    <property type="term" value="P:methionine biosynthetic process"/>
    <property type="evidence" value="ECO:0007669"/>
    <property type="project" value="InterPro"/>
</dbReference>
<dbReference type="GO" id="GO:0032259">
    <property type="term" value="P:methylation"/>
    <property type="evidence" value="ECO:0007669"/>
    <property type="project" value="UniProtKB-KW"/>
</dbReference>
<proteinExistence type="predicted"/>
<evidence type="ECO:0000256" key="3">
    <source>
        <dbReference type="PIRSR" id="PIRSR037505-2"/>
    </source>
</evidence>
<dbReference type="Gene3D" id="3.20.20.330">
    <property type="entry name" value="Homocysteine-binding-like domain"/>
    <property type="match status" value="1"/>
</dbReference>
<dbReference type="PANTHER" id="PTHR11103">
    <property type="entry name" value="SLR1189 PROTEIN"/>
    <property type="match status" value="1"/>
</dbReference>
<dbReference type="AlphaFoldDB" id="A0A1J4QA02"/>
<organism evidence="6 7">
    <name type="scientific">Oceanisphaera psychrotolerans</name>
    <dbReference type="NCBI Taxonomy" id="1414654"/>
    <lineage>
        <taxon>Bacteria</taxon>
        <taxon>Pseudomonadati</taxon>
        <taxon>Pseudomonadota</taxon>
        <taxon>Gammaproteobacteria</taxon>
        <taxon>Aeromonadales</taxon>
        <taxon>Aeromonadaceae</taxon>
        <taxon>Oceanisphaera</taxon>
    </lineage>
</organism>
<dbReference type="Pfam" id="PF02574">
    <property type="entry name" value="S-methyl_trans"/>
    <property type="match status" value="1"/>
</dbReference>
<evidence type="ECO:0000256" key="2">
    <source>
        <dbReference type="ARBA" id="ARBA00022679"/>
    </source>
</evidence>
<evidence type="ECO:0000259" key="5">
    <source>
        <dbReference type="PROSITE" id="PS50970"/>
    </source>
</evidence>
<sequence>MKIEPNIPIIMDGGMGRELKRIGAPFKQPEWSAQALIEAPQFVSQAHEHFLAAGAEVITTNTYALVPFHIGAERFNASGSQLIKRAAGLARDCAKHYPAASVAGCIPPVLGSYRPDLFSSAAAQPLIDAMIENQNEYVDFWLAETVSCLAEAELIANRVLPTDKALWMAFTIQDEPDGAPRLRSGEKVFDVVRQLDKTRISAILFNCSRAEVMEQAIVTARRSLTESGDEQHIRLGAYANSFSPIGHEHQANNGLCALREELTPQAYRDFARSWIQAGASIIGGCCGITPAHIKELTTLREN</sequence>
<dbReference type="SUPFAM" id="SSF82282">
    <property type="entry name" value="Homocysteine S-methyltransferase"/>
    <property type="match status" value="1"/>
</dbReference>
<evidence type="ECO:0000313" key="6">
    <source>
        <dbReference type="EMBL" id="OIN04326.1"/>
    </source>
</evidence>
<dbReference type="GO" id="GO:0008168">
    <property type="term" value="F:methyltransferase activity"/>
    <property type="evidence" value="ECO:0007669"/>
    <property type="project" value="UniProtKB-UniRule"/>
</dbReference>
<feature type="binding site" evidence="3 4">
    <location>
        <position position="207"/>
    </location>
    <ligand>
        <name>Zn(2+)</name>
        <dbReference type="ChEBI" id="CHEBI:29105"/>
    </ligand>
</feature>
<dbReference type="RefSeq" id="WP_071474102.1">
    <property type="nucleotide sequence ID" value="NZ_MDKE01000069.1"/>
</dbReference>
<evidence type="ECO:0000256" key="4">
    <source>
        <dbReference type="PROSITE-ProRule" id="PRU00333"/>
    </source>
</evidence>
<dbReference type="InterPro" id="IPR036589">
    <property type="entry name" value="HCY_dom_sf"/>
</dbReference>
<gene>
    <name evidence="6" type="ORF">BFR47_06920</name>
</gene>
<reference evidence="6 7" key="1">
    <citation type="submission" date="2016-07" db="EMBL/GenBank/DDBJ databases">
        <title>Draft Genome Sequence of Oceanisphaera psychrotolerans, isolated from coastal sediment samples.</title>
        <authorList>
            <person name="Zhuo S."/>
            <person name="Ruan Z."/>
        </authorList>
    </citation>
    <scope>NUCLEOTIDE SEQUENCE [LARGE SCALE GENOMIC DNA]</scope>
    <source>
        <strain evidence="6 7">LAM-WHM-ZC</strain>
    </source>
</reference>
<dbReference type="PIRSF" id="PIRSF037505">
    <property type="entry name" value="Betaine_HMT"/>
    <property type="match status" value="1"/>
</dbReference>
<dbReference type="GO" id="GO:0008270">
    <property type="term" value="F:zinc ion binding"/>
    <property type="evidence" value="ECO:0007669"/>
    <property type="project" value="InterPro"/>
</dbReference>
<keyword evidence="3 4" id="KW-0479">Metal-binding</keyword>
<comment type="caution">
    <text evidence="6">The sequence shown here is derived from an EMBL/GenBank/DDBJ whole genome shotgun (WGS) entry which is preliminary data.</text>
</comment>
<dbReference type="Proteomes" id="UP000243073">
    <property type="component" value="Unassembled WGS sequence"/>
</dbReference>
<evidence type="ECO:0000313" key="7">
    <source>
        <dbReference type="Proteomes" id="UP000243073"/>
    </source>
</evidence>
<dbReference type="OrthoDB" id="9803687at2"/>
<keyword evidence="2 4" id="KW-0808">Transferase</keyword>
<feature type="binding site" evidence="3 4">
    <location>
        <position position="286"/>
    </location>
    <ligand>
        <name>Zn(2+)</name>
        <dbReference type="ChEBI" id="CHEBI:29105"/>
    </ligand>
</feature>
<name>A0A1J4QA02_9GAMM</name>
<protein>
    <submittedName>
        <fullName evidence="6">Homocysteine methyltransferase</fullName>
    </submittedName>
</protein>
<dbReference type="InterPro" id="IPR017226">
    <property type="entry name" value="BHMT-like"/>
</dbReference>
<keyword evidence="7" id="KW-1185">Reference proteome</keyword>
<evidence type="ECO:0000256" key="1">
    <source>
        <dbReference type="ARBA" id="ARBA00022603"/>
    </source>
</evidence>
<keyword evidence="3 4" id="KW-0862">Zinc</keyword>
<dbReference type="InterPro" id="IPR003726">
    <property type="entry name" value="HCY_dom"/>
</dbReference>
<feature type="domain" description="Hcy-binding" evidence="5">
    <location>
        <begin position="1"/>
        <end position="300"/>
    </location>
</feature>
<keyword evidence="1 4" id="KW-0489">Methyltransferase</keyword>
<dbReference type="PANTHER" id="PTHR11103:SF18">
    <property type="entry name" value="SLR1189 PROTEIN"/>
    <property type="match status" value="1"/>
</dbReference>
<accession>A0A1J4QA02</accession>
<dbReference type="EMBL" id="MDKE01000069">
    <property type="protein sequence ID" value="OIN04326.1"/>
    <property type="molecule type" value="Genomic_DNA"/>
</dbReference>
<dbReference type="PROSITE" id="PS50970">
    <property type="entry name" value="HCY"/>
    <property type="match status" value="1"/>
</dbReference>
<comment type="cofactor">
    <cofactor evidence="3">
        <name>Zn(2+)</name>
        <dbReference type="ChEBI" id="CHEBI:29105"/>
    </cofactor>
    <text evidence="3">Binds 1 zinc ion per subunit.</text>
</comment>
<feature type="binding site" evidence="3 4">
    <location>
        <position position="285"/>
    </location>
    <ligand>
        <name>Zn(2+)</name>
        <dbReference type="ChEBI" id="CHEBI:29105"/>
    </ligand>
</feature>